<keyword evidence="4" id="KW-1185">Reference proteome</keyword>
<dbReference type="RefSeq" id="WP_389221164.1">
    <property type="nucleotide sequence ID" value="NZ_JBIACJ010000007.1"/>
</dbReference>
<evidence type="ECO:0000313" key="3">
    <source>
        <dbReference type="EMBL" id="MFE8697629.1"/>
    </source>
</evidence>
<name>A0ABW6K1M2_9BACI</name>
<keyword evidence="1" id="KW-1133">Transmembrane helix</keyword>
<dbReference type="Gene3D" id="2.60.40.1630">
    <property type="entry name" value="bacillus anthracis domain"/>
    <property type="match status" value="1"/>
</dbReference>
<dbReference type="Pfam" id="PF13786">
    <property type="entry name" value="DUF4179"/>
    <property type="match status" value="1"/>
</dbReference>
<evidence type="ECO:0000259" key="2">
    <source>
        <dbReference type="Pfam" id="PF13786"/>
    </source>
</evidence>
<feature type="domain" description="DUF4179" evidence="2">
    <location>
        <begin position="81"/>
        <end position="167"/>
    </location>
</feature>
<comment type="caution">
    <text evidence="3">The sequence shown here is derived from an EMBL/GenBank/DDBJ whole genome shotgun (WGS) entry which is preliminary data.</text>
</comment>
<evidence type="ECO:0000256" key="1">
    <source>
        <dbReference type="SAM" id="Phobius"/>
    </source>
</evidence>
<accession>A0ABW6K1M2</accession>
<gene>
    <name evidence="3" type="ORF">ACFYKT_14905</name>
</gene>
<dbReference type="EMBL" id="JBIACJ010000007">
    <property type="protein sequence ID" value="MFE8697629.1"/>
    <property type="molecule type" value="Genomic_DNA"/>
</dbReference>
<dbReference type="Proteomes" id="UP001601058">
    <property type="component" value="Unassembled WGS sequence"/>
</dbReference>
<keyword evidence="1" id="KW-0472">Membrane</keyword>
<organism evidence="3 4">
    <name type="scientific">Cytobacillus mangrovibacter</name>
    <dbReference type="NCBI Taxonomy" id="3299024"/>
    <lineage>
        <taxon>Bacteria</taxon>
        <taxon>Bacillati</taxon>
        <taxon>Bacillota</taxon>
        <taxon>Bacilli</taxon>
        <taxon>Bacillales</taxon>
        <taxon>Bacillaceae</taxon>
        <taxon>Cytobacillus</taxon>
    </lineage>
</organism>
<dbReference type="InterPro" id="IPR025436">
    <property type="entry name" value="DUF4179"/>
</dbReference>
<protein>
    <submittedName>
        <fullName evidence="3">DUF4179 domain-containing protein</fullName>
    </submittedName>
</protein>
<feature type="transmembrane region" description="Helical" evidence="1">
    <location>
        <begin position="88"/>
        <end position="110"/>
    </location>
</feature>
<sequence length="538" mass="60944">MKCYAADKLSQYVDNLLVEEEHVEIHNHVKNCKECLRVINAFKEEERFIKETLQTPPLPDHFTEIVLDQLEPYGQKVVNIKKKSWKKIMYPAAAVVLTLGLCTALSPSFAEWIGGFFTTDQVDDGLRMAADAGLAERVNLEVKDNGITFKVEDVVADTSRIALSFQVLNEKGEPQDTYLDLPESRNKITAIDQDGKMLNHLGSGWTEGSDYGLVELSLREQAALDKVTIRFDLVELNGIKGNWKLEVPVDLKESKKYTTTLSLNEAKISTEGVALQMKEVRFAPSSNELIYETAFTKEEKARVEDEMGRLKKKFGEEILYSFTNYGTATQYHIENEQGEAVYYHNTFLEGKGHPSDFGMIQGSGQDMQQMGHVLWNESFIPQKNDQKLTFVLDGVAKTVPSDLSIKIKPKELKKKPVTFEYEGNFMTIKEADTKNKFSLRKSLIPIEKETTFNIEMEGGKELPASDLGAWAIVDDKGNAFQAFHSGSILNEKDKAGRYKTTIELEVYDIDKVPEEVTLHLLSVTRYFEVKEKLNIPLY</sequence>
<evidence type="ECO:0000313" key="4">
    <source>
        <dbReference type="Proteomes" id="UP001601058"/>
    </source>
</evidence>
<proteinExistence type="predicted"/>
<reference evidence="3 4" key="1">
    <citation type="submission" date="2024-08" db="EMBL/GenBank/DDBJ databases">
        <title>Two novel Cytobacillus novel species.</title>
        <authorList>
            <person name="Liu G."/>
        </authorList>
    </citation>
    <scope>NUCLEOTIDE SEQUENCE [LARGE SCALE GENOMIC DNA]</scope>
    <source>
        <strain evidence="3 4">FJAT-53684</strain>
    </source>
</reference>
<keyword evidence="1" id="KW-0812">Transmembrane</keyword>